<gene>
    <name evidence="2" type="ORF">A9Y76_23075</name>
</gene>
<dbReference type="Pfam" id="PF11745">
    <property type="entry name" value="DUF3304"/>
    <property type="match status" value="1"/>
</dbReference>
<evidence type="ECO:0000313" key="2">
    <source>
        <dbReference type="EMBL" id="ANJ75383.1"/>
    </source>
</evidence>
<dbReference type="OrthoDB" id="5514723at2"/>
<accession>A0A192A4W3</accession>
<protein>
    <submittedName>
        <fullName evidence="2">Uncharacterized protein</fullName>
    </submittedName>
</protein>
<dbReference type="EMBL" id="CP016023">
    <property type="protein sequence ID" value="ANJ75383.1"/>
    <property type="molecule type" value="Genomic_DNA"/>
</dbReference>
<feature type="region of interest" description="Disordered" evidence="1">
    <location>
        <begin position="209"/>
        <end position="236"/>
    </location>
</feature>
<reference evidence="3" key="1">
    <citation type="submission" date="2016-06" db="EMBL/GenBank/DDBJ databases">
        <authorList>
            <person name="Xu Y."/>
            <person name="Nagy A."/>
            <person name="Yan X."/>
            <person name="Kim S.W."/>
            <person name="Haley B."/>
            <person name="Liu N.T."/>
            <person name="Nou X."/>
        </authorList>
    </citation>
    <scope>NUCLEOTIDE SEQUENCE [LARGE SCALE GENOMIC DNA]</scope>
    <source>
        <strain evidence="3">ATCC 49129</strain>
    </source>
</reference>
<keyword evidence="3" id="KW-1185">Reference proteome</keyword>
<dbReference type="AlphaFoldDB" id="A0A192A4W3"/>
<evidence type="ECO:0000256" key="1">
    <source>
        <dbReference type="SAM" id="MobiDB-lite"/>
    </source>
</evidence>
<evidence type="ECO:0000313" key="3">
    <source>
        <dbReference type="Proteomes" id="UP000078572"/>
    </source>
</evidence>
<name>A0A192A4W3_9RALS</name>
<sequence>MRHKIGRTAPIAKQRRKKMRTLALDKSWRASLLAIAVKVVCVLAICHRSSSAASIADAMPNATEAQREMIRRMEKSAPPTLNGIQLYTGPERTPAFLKGLTIVGYNYTDTAIANFSVEGAGGGNIEVSSRGYSYGGGTCCAPIPQETPLPVPVGIKWQRDGIGVRPWCEQTVLLKGPMPRDANFFEVHFYQDGTIQVAITDYPSRPRVSMDRYSPALRKPSGNIDNDSQHARCSDK</sequence>
<dbReference type="Proteomes" id="UP000078572">
    <property type="component" value="Chromosome 2"/>
</dbReference>
<dbReference type="RefSeq" id="WP_064807943.1">
    <property type="nucleotide sequence ID" value="NZ_CP016023.1"/>
</dbReference>
<feature type="compositionally biased region" description="Basic and acidic residues" evidence="1">
    <location>
        <begin position="227"/>
        <end position="236"/>
    </location>
</feature>
<dbReference type="GeneID" id="61528929"/>
<organism evidence="2 3">
    <name type="scientific">Ralstonia insidiosa</name>
    <dbReference type="NCBI Taxonomy" id="190721"/>
    <lineage>
        <taxon>Bacteria</taxon>
        <taxon>Pseudomonadati</taxon>
        <taxon>Pseudomonadota</taxon>
        <taxon>Betaproteobacteria</taxon>
        <taxon>Burkholderiales</taxon>
        <taxon>Burkholderiaceae</taxon>
        <taxon>Ralstonia</taxon>
    </lineage>
</organism>
<proteinExistence type="predicted"/>
<dbReference type="InterPro" id="IPR021733">
    <property type="entry name" value="DUF3304"/>
</dbReference>